<dbReference type="Proteomes" id="UP000234661">
    <property type="component" value="Unassembled WGS sequence"/>
</dbReference>
<dbReference type="PANTHER" id="PTHR33619:SF3">
    <property type="entry name" value="POLYSACCHARIDE EXPORT PROTEIN GFCE-RELATED"/>
    <property type="match status" value="1"/>
</dbReference>
<name>A0A2J4Y585_9ENTR</name>
<dbReference type="Gene3D" id="3.30.1950.10">
    <property type="entry name" value="wza like domain"/>
    <property type="match status" value="1"/>
</dbReference>
<protein>
    <submittedName>
        <fullName evidence="3">Capsular biosynthesis protein</fullName>
    </submittedName>
</protein>
<proteinExistence type="predicted"/>
<reference evidence="3 4" key="2">
    <citation type="submission" date="2018-01" db="EMBL/GenBank/DDBJ databases">
        <title>Genomic study of Klebsiella pneumoniae.</title>
        <authorList>
            <person name="Yang Y."/>
            <person name="Bicalho R."/>
        </authorList>
    </citation>
    <scope>NUCLEOTIDE SEQUENCE [LARGE SCALE GENOMIC DNA]</scope>
    <source>
        <strain evidence="3 4">A2</strain>
    </source>
</reference>
<evidence type="ECO:0000256" key="1">
    <source>
        <dbReference type="ARBA" id="ARBA00022729"/>
    </source>
</evidence>
<organism evidence="3 4">
    <name type="scientific">Klebsiella michiganensis</name>
    <dbReference type="NCBI Taxonomy" id="1134687"/>
    <lineage>
        <taxon>Bacteria</taxon>
        <taxon>Pseudomonadati</taxon>
        <taxon>Pseudomonadota</taxon>
        <taxon>Gammaproteobacteria</taxon>
        <taxon>Enterobacterales</taxon>
        <taxon>Enterobacteriaceae</taxon>
        <taxon>Klebsiella/Raoultella group</taxon>
        <taxon>Klebsiella</taxon>
    </lineage>
</organism>
<evidence type="ECO:0000313" key="3">
    <source>
        <dbReference type="EMBL" id="PLM45802.1"/>
    </source>
</evidence>
<feature type="non-terminal residue" evidence="3">
    <location>
        <position position="107"/>
    </location>
</feature>
<sequence length="107" mass="11709">MISLLALWLAGCSAPPQTIRTPPDAVYHLDQGDEINIAVSGEQDLTMRVKIDNSGSVDYPYIGSLMLKGKTPEQVGNEIADKLRGNYLQAPMVTVSIAEYRKIYLLG</sequence>
<evidence type="ECO:0000259" key="2">
    <source>
        <dbReference type="Pfam" id="PF02563"/>
    </source>
</evidence>
<comment type="caution">
    <text evidence="3">The sequence shown here is derived from an EMBL/GenBank/DDBJ whole genome shotgun (WGS) entry which is preliminary data.</text>
</comment>
<evidence type="ECO:0000313" key="4">
    <source>
        <dbReference type="Proteomes" id="UP000234661"/>
    </source>
</evidence>
<dbReference type="InterPro" id="IPR003715">
    <property type="entry name" value="Poly_export_N"/>
</dbReference>
<dbReference type="InterPro" id="IPR049712">
    <property type="entry name" value="Poly_export"/>
</dbReference>
<gene>
    <name evidence="3" type="ORF">CWM85_36145</name>
</gene>
<keyword evidence="1" id="KW-0732">Signal</keyword>
<accession>A0A2J4Y585</accession>
<feature type="domain" description="Polysaccharide export protein N-terminal" evidence="2">
    <location>
        <begin position="22"/>
        <end position="97"/>
    </location>
</feature>
<reference evidence="3 4" key="1">
    <citation type="submission" date="2017-11" db="EMBL/GenBank/DDBJ databases">
        <authorList>
            <person name="Han C.G."/>
        </authorList>
    </citation>
    <scope>NUCLEOTIDE SEQUENCE [LARGE SCALE GENOMIC DNA]</scope>
    <source>
        <strain evidence="3 4">A2</strain>
    </source>
</reference>
<dbReference type="PANTHER" id="PTHR33619">
    <property type="entry name" value="POLYSACCHARIDE EXPORT PROTEIN GFCE-RELATED"/>
    <property type="match status" value="1"/>
</dbReference>
<dbReference type="AlphaFoldDB" id="A0A2J4Y585"/>
<dbReference type="EMBL" id="PIET01001985">
    <property type="protein sequence ID" value="PLM45802.1"/>
    <property type="molecule type" value="Genomic_DNA"/>
</dbReference>
<dbReference type="GO" id="GO:0015159">
    <property type="term" value="F:polysaccharide transmembrane transporter activity"/>
    <property type="evidence" value="ECO:0007669"/>
    <property type="project" value="InterPro"/>
</dbReference>
<dbReference type="Pfam" id="PF02563">
    <property type="entry name" value="Poly_export"/>
    <property type="match status" value="1"/>
</dbReference>